<sequence>MWQESLSSRILDALAGQLGLLILAAWFLILLLILKELRMFIQTSRRTHDGQDNAMLTMCRESVDNALNYVKSHSDTISELAKIQLSLETQLAELRHSSKNQVSPQQQNDIDELNKKLARAHALVRKLKGDLDKSLEKLKVARRKLYEQYDTVESLQKEREELLQQNQQLSAQLQSGQSPMAMQKLEMTFEQEKQEMLQTLQSYRRQIEEQNQALEQLMVQKDTTVNQTQLTEIKKELAQTQHALKHLSKEKQFIESKYLELVNEHEAGKGA</sequence>
<evidence type="ECO:0000256" key="2">
    <source>
        <dbReference type="SAM" id="Phobius"/>
    </source>
</evidence>
<dbReference type="RefSeq" id="WP_377126415.1">
    <property type="nucleotide sequence ID" value="NZ_JBHRSD010000029.1"/>
</dbReference>
<feature type="transmembrane region" description="Helical" evidence="2">
    <location>
        <begin position="14"/>
        <end position="34"/>
    </location>
</feature>
<dbReference type="Proteomes" id="UP001595453">
    <property type="component" value="Unassembled WGS sequence"/>
</dbReference>
<keyword evidence="2" id="KW-0472">Membrane</keyword>
<keyword evidence="4" id="KW-1185">Reference proteome</keyword>
<comment type="caution">
    <text evidence="3">The sequence shown here is derived from an EMBL/GenBank/DDBJ whole genome shotgun (WGS) entry which is preliminary data.</text>
</comment>
<feature type="coiled-coil region" evidence="1">
    <location>
        <begin position="110"/>
        <end position="264"/>
    </location>
</feature>
<reference evidence="4" key="1">
    <citation type="journal article" date="2019" name="Int. J. Syst. Evol. Microbiol.">
        <title>The Global Catalogue of Microorganisms (GCM) 10K type strain sequencing project: providing services to taxonomists for standard genome sequencing and annotation.</title>
        <authorList>
            <consortium name="The Broad Institute Genomics Platform"/>
            <consortium name="The Broad Institute Genome Sequencing Center for Infectious Disease"/>
            <person name="Wu L."/>
            <person name="Ma J."/>
        </authorList>
    </citation>
    <scope>NUCLEOTIDE SEQUENCE [LARGE SCALE GENOMIC DNA]</scope>
    <source>
        <strain evidence="4">KCTC 42730</strain>
    </source>
</reference>
<organism evidence="3 4">
    <name type="scientific">Pseudoalteromonas fenneropenaei</name>
    <dbReference type="NCBI Taxonomy" id="1737459"/>
    <lineage>
        <taxon>Bacteria</taxon>
        <taxon>Pseudomonadati</taxon>
        <taxon>Pseudomonadota</taxon>
        <taxon>Gammaproteobacteria</taxon>
        <taxon>Alteromonadales</taxon>
        <taxon>Pseudoalteromonadaceae</taxon>
        <taxon>Pseudoalteromonas</taxon>
    </lineage>
</organism>
<gene>
    <name evidence="3" type="ORF">ACFOEE_15870</name>
</gene>
<accession>A0ABV7CMV5</accession>
<evidence type="ECO:0000313" key="3">
    <source>
        <dbReference type="EMBL" id="MFC3033990.1"/>
    </source>
</evidence>
<proteinExistence type="predicted"/>
<keyword evidence="2" id="KW-1133">Transmembrane helix</keyword>
<keyword evidence="2" id="KW-0812">Transmembrane</keyword>
<protein>
    <submittedName>
        <fullName evidence="3">Chromosome partitioning protein ParA</fullName>
    </submittedName>
</protein>
<dbReference type="EMBL" id="JBHRSD010000029">
    <property type="protein sequence ID" value="MFC3033990.1"/>
    <property type="molecule type" value="Genomic_DNA"/>
</dbReference>
<evidence type="ECO:0000256" key="1">
    <source>
        <dbReference type="SAM" id="Coils"/>
    </source>
</evidence>
<keyword evidence="1" id="KW-0175">Coiled coil</keyword>
<name>A0ABV7CMV5_9GAMM</name>
<evidence type="ECO:0000313" key="4">
    <source>
        <dbReference type="Proteomes" id="UP001595453"/>
    </source>
</evidence>